<protein>
    <submittedName>
        <fullName evidence="2">Uncharacterized protein</fullName>
    </submittedName>
</protein>
<dbReference type="Proteomes" id="UP001163046">
    <property type="component" value="Unassembled WGS sequence"/>
</dbReference>
<dbReference type="EMBL" id="MU825873">
    <property type="protein sequence ID" value="KAJ7387846.1"/>
    <property type="molecule type" value="Genomic_DNA"/>
</dbReference>
<accession>A0A9W9ZU33</accession>
<evidence type="ECO:0000313" key="3">
    <source>
        <dbReference type="Proteomes" id="UP001163046"/>
    </source>
</evidence>
<reference evidence="2" key="1">
    <citation type="submission" date="2023-01" db="EMBL/GenBank/DDBJ databases">
        <title>Genome assembly of the deep-sea coral Lophelia pertusa.</title>
        <authorList>
            <person name="Herrera S."/>
            <person name="Cordes E."/>
        </authorList>
    </citation>
    <scope>NUCLEOTIDE SEQUENCE</scope>
    <source>
        <strain evidence="2">USNM1676648</strain>
        <tissue evidence="2">Polyp</tissue>
    </source>
</reference>
<dbReference type="AlphaFoldDB" id="A0A9W9ZU33"/>
<proteinExistence type="predicted"/>
<feature type="compositionally biased region" description="Basic residues" evidence="1">
    <location>
        <begin position="147"/>
        <end position="161"/>
    </location>
</feature>
<evidence type="ECO:0000256" key="1">
    <source>
        <dbReference type="SAM" id="MobiDB-lite"/>
    </source>
</evidence>
<feature type="region of interest" description="Disordered" evidence="1">
    <location>
        <begin position="111"/>
        <end position="161"/>
    </location>
</feature>
<evidence type="ECO:0000313" key="2">
    <source>
        <dbReference type="EMBL" id="KAJ7387846.1"/>
    </source>
</evidence>
<sequence length="161" mass="17682">MEEVMMIPSTDFEQLVQYCKGELTENALLNKTARLAAENHVLLTDKTQPAALVNAYVKPLAHKQAKLTKQLRQFPMGSVGTDVAGVRDGEQGEQGDLVTGPLDQMLKQLIKGSAVKRSPKNPVVTPGAGPSRKKAKTESAARPSKPPLRKKQWINKRMLKK</sequence>
<name>A0A9W9ZU33_9CNID</name>
<gene>
    <name evidence="2" type="ORF">OS493_001193</name>
</gene>
<comment type="caution">
    <text evidence="2">The sequence shown here is derived from an EMBL/GenBank/DDBJ whole genome shotgun (WGS) entry which is preliminary data.</text>
</comment>
<keyword evidence="3" id="KW-1185">Reference proteome</keyword>
<organism evidence="2 3">
    <name type="scientific">Desmophyllum pertusum</name>
    <dbReference type="NCBI Taxonomy" id="174260"/>
    <lineage>
        <taxon>Eukaryota</taxon>
        <taxon>Metazoa</taxon>
        <taxon>Cnidaria</taxon>
        <taxon>Anthozoa</taxon>
        <taxon>Hexacorallia</taxon>
        <taxon>Scleractinia</taxon>
        <taxon>Caryophylliina</taxon>
        <taxon>Caryophylliidae</taxon>
        <taxon>Desmophyllum</taxon>
    </lineage>
</organism>